<keyword evidence="3" id="KW-1185">Reference proteome</keyword>
<name>A0A2N3PZN6_9PROT</name>
<reference evidence="3" key="1">
    <citation type="submission" date="2017-12" db="EMBL/GenBank/DDBJ databases">
        <title>Draft genome sequence of Telmatospirillum siberiense 26-4b1T, an acidotolerant peatland alphaproteobacterium potentially involved in sulfur cycling.</title>
        <authorList>
            <person name="Hausmann B."/>
            <person name="Pjevac P."/>
            <person name="Schreck K."/>
            <person name="Herbold C.W."/>
            <person name="Daims H."/>
            <person name="Wagner M."/>
            <person name="Pester M."/>
            <person name="Loy A."/>
        </authorList>
    </citation>
    <scope>NUCLEOTIDE SEQUENCE [LARGE SCALE GENOMIC DNA]</scope>
    <source>
        <strain evidence="3">26-4b1</strain>
    </source>
</reference>
<dbReference type="Proteomes" id="UP000233293">
    <property type="component" value="Unassembled WGS sequence"/>
</dbReference>
<feature type="region of interest" description="Disordered" evidence="1">
    <location>
        <begin position="197"/>
        <end position="230"/>
    </location>
</feature>
<evidence type="ECO:0000313" key="3">
    <source>
        <dbReference type="Proteomes" id="UP000233293"/>
    </source>
</evidence>
<proteinExistence type="predicted"/>
<dbReference type="AlphaFoldDB" id="A0A2N3PZN6"/>
<evidence type="ECO:0000256" key="1">
    <source>
        <dbReference type="SAM" id="MobiDB-lite"/>
    </source>
</evidence>
<sequence length="230" mass="26619">MQSTRSPQTSRDQQSKAEEIRQNARRFVDALAIRLQELESMADLARHYDVFNTEEYTQFKKLFLDFSELCEEFQILSRLTEDSLAQFERAAADQWNEHRELEEYFRRLQVPMLNALIRTNLHLLGIWEDRLHHGEGLPYGSREVFVETIRVVQNARSELLRPRYVALLDEMALKDADRADRLLRSLMAQAPQFADFSSDKLSDNAPPAPDSSEASIFSPQPPSSLLSPFT</sequence>
<organism evidence="2 3">
    <name type="scientific">Telmatospirillum siberiense</name>
    <dbReference type="NCBI Taxonomy" id="382514"/>
    <lineage>
        <taxon>Bacteria</taxon>
        <taxon>Pseudomonadati</taxon>
        <taxon>Pseudomonadota</taxon>
        <taxon>Alphaproteobacteria</taxon>
        <taxon>Rhodospirillales</taxon>
        <taxon>Rhodospirillaceae</taxon>
        <taxon>Telmatospirillum</taxon>
    </lineage>
</organism>
<protein>
    <submittedName>
        <fullName evidence="2">Uncharacterized protein</fullName>
    </submittedName>
</protein>
<dbReference type="EMBL" id="PIUM01000003">
    <property type="protein sequence ID" value="PKU25863.1"/>
    <property type="molecule type" value="Genomic_DNA"/>
</dbReference>
<accession>A0A2N3PZN6</accession>
<evidence type="ECO:0000313" key="2">
    <source>
        <dbReference type="EMBL" id="PKU25863.1"/>
    </source>
</evidence>
<comment type="caution">
    <text evidence="2">The sequence shown here is derived from an EMBL/GenBank/DDBJ whole genome shotgun (WGS) entry which is preliminary data.</text>
</comment>
<gene>
    <name evidence="2" type="ORF">CWS72_04725</name>
</gene>